<organism evidence="3 4">
    <name type="scientific">Pseudomonas cavernicola</name>
    <dbReference type="NCBI Taxonomy" id="2320866"/>
    <lineage>
        <taxon>Bacteria</taxon>
        <taxon>Pseudomonadati</taxon>
        <taxon>Pseudomonadota</taxon>
        <taxon>Gammaproteobacteria</taxon>
        <taxon>Pseudomonadales</taxon>
        <taxon>Pseudomonadaceae</taxon>
        <taxon>Pseudomonas</taxon>
    </lineage>
</organism>
<dbReference type="InterPro" id="IPR046158">
    <property type="entry name" value="DUF6160"/>
</dbReference>
<dbReference type="OrthoDB" id="6955360at2"/>
<dbReference type="AlphaFoldDB" id="A0A418XD81"/>
<protein>
    <recommendedName>
        <fullName evidence="2">DUF6160 domain-containing protein</fullName>
    </recommendedName>
</protein>
<dbReference type="Proteomes" id="UP000284021">
    <property type="component" value="Unassembled WGS sequence"/>
</dbReference>
<evidence type="ECO:0000259" key="2">
    <source>
        <dbReference type="Pfam" id="PF19657"/>
    </source>
</evidence>
<name>A0A418XD81_9PSED</name>
<evidence type="ECO:0000313" key="4">
    <source>
        <dbReference type="Proteomes" id="UP000284021"/>
    </source>
</evidence>
<feature type="chain" id="PRO_5019080449" description="DUF6160 domain-containing protein" evidence="1">
    <location>
        <begin position="25"/>
        <end position="171"/>
    </location>
</feature>
<sequence length="171" mass="17643">MRRSMMLGKVTVVALVAWASLASAELRPLGEEELQGVSGQAGLSMSASLNFAANPGQTRCPGGCGTRLAIKPAKSASFIVLDNIRGTFSFEGLSFDIVTIDSGYGGDGAAFNAPAMRLGLTDANFANARFTLAGSNSAASGGAGFKQTDLLTYQTNGDVRLHGNLYIFAAP</sequence>
<proteinExistence type="predicted"/>
<accession>A0A418XD81</accession>
<comment type="caution">
    <text evidence="3">The sequence shown here is derived from an EMBL/GenBank/DDBJ whole genome shotgun (WGS) entry which is preliminary data.</text>
</comment>
<evidence type="ECO:0000256" key="1">
    <source>
        <dbReference type="SAM" id="SignalP"/>
    </source>
</evidence>
<gene>
    <name evidence="3" type="ORF">D3879_20850</name>
</gene>
<keyword evidence="1" id="KW-0732">Signal</keyword>
<dbReference type="Pfam" id="PF19657">
    <property type="entry name" value="DUF6160"/>
    <property type="match status" value="1"/>
</dbReference>
<reference evidence="3 4" key="1">
    <citation type="submission" date="2018-09" db="EMBL/GenBank/DDBJ databases">
        <authorList>
            <person name="Zhu H."/>
        </authorList>
    </citation>
    <scope>NUCLEOTIDE SEQUENCE [LARGE SCALE GENOMIC DNA]</scope>
    <source>
        <strain evidence="3 4">K1S02-6</strain>
    </source>
</reference>
<evidence type="ECO:0000313" key="3">
    <source>
        <dbReference type="EMBL" id="RJG10455.1"/>
    </source>
</evidence>
<dbReference type="EMBL" id="QYUR01000006">
    <property type="protein sequence ID" value="RJG10455.1"/>
    <property type="molecule type" value="Genomic_DNA"/>
</dbReference>
<feature type="domain" description="DUF6160" evidence="2">
    <location>
        <begin position="7"/>
        <end position="51"/>
    </location>
</feature>
<feature type="signal peptide" evidence="1">
    <location>
        <begin position="1"/>
        <end position="24"/>
    </location>
</feature>
<keyword evidence="4" id="KW-1185">Reference proteome</keyword>